<protein>
    <submittedName>
        <fullName evidence="1">Uncharacterized protein</fullName>
    </submittedName>
</protein>
<dbReference type="EMBL" id="PP750866">
    <property type="protein sequence ID" value="XBM95017.1"/>
    <property type="molecule type" value="Genomic_DNA"/>
</dbReference>
<dbReference type="Pfam" id="PF19947">
    <property type="entry name" value="DUF6409"/>
    <property type="match status" value="1"/>
</dbReference>
<accession>A0AAU7GWE7</accession>
<gene>
    <name evidence="1" type="ORF">Geonosis_00052</name>
</gene>
<organism evidence="1">
    <name type="scientific">Streptomyces phage Geonosis</name>
    <dbReference type="NCBI Taxonomy" id="3158856"/>
    <lineage>
        <taxon>Viruses</taxon>
        <taxon>Duplodnaviria</taxon>
        <taxon>Heunggongvirae</taxon>
        <taxon>Uroviricota</taxon>
        <taxon>Caudoviricetes</taxon>
    </lineage>
</organism>
<reference evidence="1" key="1">
    <citation type="submission" date="2024-05" db="EMBL/GenBank/DDBJ databases">
        <title>Isolation and characterization of the new Streptomyces phages Kamino, Geonosis, Abafar and Scarif infecting a broad range of host species.</title>
        <authorList>
            <person name="Rackow B."/>
            <person name="Rolland C."/>
            <person name="Mohnen I."/>
            <person name="Wittmann J."/>
            <person name="Muesken M."/>
            <person name="Overmann J."/>
            <person name="Frunzke J."/>
        </authorList>
    </citation>
    <scope>NUCLEOTIDE SEQUENCE</scope>
</reference>
<dbReference type="InterPro" id="IPR045638">
    <property type="entry name" value="DUF6409"/>
</dbReference>
<name>A0AAU7GWE7_9CAUD</name>
<proteinExistence type="predicted"/>
<evidence type="ECO:0000313" key="1">
    <source>
        <dbReference type="EMBL" id="XBM95017.1"/>
    </source>
</evidence>
<sequence>MTATATQAARFESGDVVWGRPVREGKAQARRKGIVLGLFGTDDHNQLVVWWYGQGPAGMDTTTLAFARELTKGGDIFDMGAAQAAKLARGCYRYERAHSVGRSLERHARRMKSLGAQFPA</sequence>